<dbReference type="EMBL" id="JABEPP010000005">
    <property type="protein sequence ID" value="NNM74509.1"/>
    <property type="molecule type" value="Genomic_DNA"/>
</dbReference>
<dbReference type="RefSeq" id="WP_171219934.1">
    <property type="nucleotide sequence ID" value="NZ_JABEPP010000005.1"/>
</dbReference>
<keyword evidence="3" id="KW-1185">Reference proteome</keyword>
<accession>A0A849IDJ6</accession>
<evidence type="ECO:0000313" key="3">
    <source>
        <dbReference type="Proteomes" id="UP000564885"/>
    </source>
</evidence>
<protein>
    <submittedName>
        <fullName evidence="2">Uncharacterized protein</fullName>
    </submittedName>
</protein>
<evidence type="ECO:0000313" key="2">
    <source>
        <dbReference type="EMBL" id="NNM74509.1"/>
    </source>
</evidence>
<proteinExistence type="predicted"/>
<feature type="compositionally biased region" description="Low complexity" evidence="1">
    <location>
        <begin position="228"/>
        <end position="245"/>
    </location>
</feature>
<sequence length="336" mass="35456">MIPATWFRKAKTPEAIPARDNTTAAAPVPAAAAAAALHEEIAKAEAVAAPEKETAAAGATLRASRLVEAGRRSSTDLRSRLSSLFAQAEPWARPAGAAAAIMVAGALGYAGGYASAGRAPADDPVLARWTEAAAGIRENREDVARLASEMKSVRTALDGIRSERRGGDLSARQAQLSDKVERSAADTAAKLAKLAEQVDRIEKTQRDPARVGALVERLDRIEKQMQTAAAAQAPAPKPVAAAPQPSGDVTQTGSLPPVDARPPARPVETVDPRRLQAEGYTVRDVEDGFALVESRNGRFFEVAPGMSLPGLGRVESIERRGRQWVVVTPKGFVAER</sequence>
<comment type="caution">
    <text evidence="2">The sequence shown here is derived from an EMBL/GenBank/DDBJ whole genome shotgun (WGS) entry which is preliminary data.</text>
</comment>
<dbReference type="AlphaFoldDB" id="A0A849IDJ6"/>
<dbReference type="Proteomes" id="UP000564885">
    <property type="component" value="Unassembled WGS sequence"/>
</dbReference>
<name>A0A849IDJ6_9HYPH</name>
<evidence type="ECO:0000256" key="1">
    <source>
        <dbReference type="SAM" id="MobiDB-lite"/>
    </source>
</evidence>
<organism evidence="2 3">
    <name type="scientific">Enterovirga aerilata</name>
    <dbReference type="NCBI Taxonomy" id="2730920"/>
    <lineage>
        <taxon>Bacteria</taxon>
        <taxon>Pseudomonadati</taxon>
        <taxon>Pseudomonadota</taxon>
        <taxon>Alphaproteobacteria</taxon>
        <taxon>Hyphomicrobiales</taxon>
        <taxon>Methylobacteriaceae</taxon>
        <taxon>Enterovirga</taxon>
    </lineage>
</organism>
<feature type="region of interest" description="Disordered" evidence="1">
    <location>
        <begin position="225"/>
        <end position="274"/>
    </location>
</feature>
<reference evidence="2 3" key="1">
    <citation type="submission" date="2020-04" db="EMBL/GenBank/DDBJ databases">
        <title>Enterovirga sp. isolate from soil.</title>
        <authorList>
            <person name="Chea S."/>
            <person name="Kim D.-U."/>
        </authorList>
    </citation>
    <scope>NUCLEOTIDE SEQUENCE [LARGE SCALE GENOMIC DNA]</scope>
    <source>
        <strain evidence="2 3">DB1703</strain>
    </source>
</reference>
<gene>
    <name evidence="2" type="ORF">HJG44_19295</name>
</gene>